<keyword evidence="5" id="KW-0448">Lipopolysaccharide biosynthesis</keyword>
<reference evidence="10 11" key="1">
    <citation type="submission" date="2018-08" db="EMBL/GenBank/DDBJ databases">
        <title>The metabolism and importance of syntrophic acetate oxidation coupled to methane or sulfide production in haloalkaline environments.</title>
        <authorList>
            <person name="Timmers P.H.A."/>
            <person name="Vavourakis C.D."/>
            <person name="Sorokin D.Y."/>
            <person name="Sinninghe Damste J.S."/>
            <person name="Muyzer G."/>
            <person name="Stams A.J.M."/>
            <person name="Plugge C.M."/>
        </authorList>
    </citation>
    <scope>NUCLEOTIDE SEQUENCE [LARGE SCALE GENOMIC DNA]</scope>
    <source>
        <strain evidence="10">MSAO_Arc3</strain>
    </source>
</reference>
<dbReference type="InterPro" id="IPR050256">
    <property type="entry name" value="Glycosyltransferase_2"/>
</dbReference>
<dbReference type="AlphaFoldDB" id="A0A424YNY5"/>
<dbReference type="EMBL" id="QZAB01000545">
    <property type="protein sequence ID" value="RQD80715.1"/>
    <property type="molecule type" value="Genomic_DNA"/>
</dbReference>
<evidence type="ECO:0000256" key="7">
    <source>
        <dbReference type="ARBA" id="ARBA00023136"/>
    </source>
</evidence>
<keyword evidence="7 8" id="KW-0472">Membrane</keyword>
<sequence>MLSMIILALAISLIPVIIYLIYVLAVLFTNDTVALELDKYPDISVVIPTYNESEVIEHRIKNLVDDVSYPTNNIHVIVVDDGSSDSTVELAKNAFNKYGISGEVILKEQRSGTNVSVNLGVESANTDIVITTDADVVFEDNALERAIARLLSEDDIGAVCGELQPVLKKMSFTTGSEKVYRSV</sequence>
<dbReference type="Pfam" id="PF00535">
    <property type="entry name" value="Glycos_transf_2"/>
    <property type="match status" value="1"/>
</dbReference>
<feature type="transmembrane region" description="Helical" evidence="8">
    <location>
        <begin position="6"/>
        <end position="29"/>
    </location>
</feature>
<evidence type="ECO:0000259" key="9">
    <source>
        <dbReference type="Pfam" id="PF00535"/>
    </source>
</evidence>
<evidence type="ECO:0000256" key="3">
    <source>
        <dbReference type="ARBA" id="ARBA00022679"/>
    </source>
</evidence>
<dbReference type="PANTHER" id="PTHR48090">
    <property type="entry name" value="UNDECAPRENYL-PHOSPHATE 4-DEOXY-4-FORMAMIDO-L-ARABINOSE TRANSFERASE-RELATED"/>
    <property type="match status" value="1"/>
</dbReference>
<dbReference type="Gene3D" id="3.90.550.10">
    <property type="entry name" value="Spore Coat Polysaccharide Biosynthesis Protein SpsA, Chain A"/>
    <property type="match status" value="1"/>
</dbReference>
<keyword evidence="3 10" id="KW-0808">Transferase</keyword>
<keyword evidence="4 8" id="KW-0812">Transmembrane</keyword>
<dbReference type="SUPFAM" id="SSF53448">
    <property type="entry name" value="Nucleotide-diphospho-sugar transferases"/>
    <property type="match status" value="1"/>
</dbReference>
<evidence type="ECO:0000256" key="8">
    <source>
        <dbReference type="SAM" id="Phobius"/>
    </source>
</evidence>
<comment type="caution">
    <text evidence="10">The sequence shown here is derived from an EMBL/GenBank/DDBJ whole genome shotgun (WGS) entry which is preliminary data.</text>
</comment>
<evidence type="ECO:0000256" key="4">
    <source>
        <dbReference type="ARBA" id="ARBA00022692"/>
    </source>
</evidence>
<evidence type="ECO:0000313" key="11">
    <source>
        <dbReference type="Proteomes" id="UP000284763"/>
    </source>
</evidence>
<dbReference type="Proteomes" id="UP000284763">
    <property type="component" value="Unassembled WGS sequence"/>
</dbReference>
<keyword evidence="1" id="KW-1003">Cell membrane</keyword>
<dbReference type="PANTHER" id="PTHR48090:SF3">
    <property type="entry name" value="UNDECAPRENYL-PHOSPHATE 4-DEOXY-4-FORMAMIDO-L-ARABINOSE TRANSFERASE"/>
    <property type="match status" value="1"/>
</dbReference>
<evidence type="ECO:0000313" key="10">
    <source>
        <dbReference type="EMBL" id="RQD80715.1"/>
    </source>
</evidence>
<feature type="non-terminal residue" evidence="10">
    <location>
        <position position="183"/>
    </location>
</feature>
<evidence type="ECO:0000256" key="1">
    <source>
        <dbReference type="ARBA" id="ARBA00022475"/>
    </source>
</evidence>
<name>A0A424YNY5_9EURY</name>
<protein>
    <submittedName>
        <fullName evidence="10">Glycosyltransferase</fullName>
    </submittedName>
</protein>
<accession>A0A424YNY5</accession>
<evidence type="ECO:0000256" key="2">
    <source>
        <dbReference type="ARBA" id="ARBA00022676"/>
    </source>
</evidence>
<feature type="domain" description="Glycosyltransferase 2-like" evidence="9">
    <location>
        <begin position="44"/>
        <end position="160"/>
    </location>
</feature>
<keyword evidence="6 8" id="KW-1133">Transmembrane helix</keyword>
<dbReference type="InterPro" id="IPR029044">
    <property type="entry name" value="Nucleotide-diphossugar_trans"/>
</dbReference>
<evidence type="ECO:0000256" key="5">
    <source>
        <dbReference type="ARBA" id="ARBA00022985"/>
    </source>
</evidence>
<keyword evidence="2" id="KW-0328">Glycosyltransferase</keyword>
<proteinExistence type="predicted"/>
<evidence type="ECO:0000256" key="6">
    <source>
        <dbReference type="ARBA" id="ARBA00022989"/>
    </source>
</evidence>
<dbReference type="InterPro" id="IPR001173">
    <property type="entry name" value="Glyco_trans_2-like"/>
</dbReference>
<dbReference type="GO" id="GO:0005886">
    <property type="term" value="C:plasma membrane"/>
    <property type="evidence" value="ECO:0007669"/>
    <property type="project" value="TreeGrafter"/>
</dbReference>
<organism evidence="10 11">
    <name type="scientific">Methanosalsum natronophilum</name>
    <dbReference type="NCBI Taxonomy" id="768733"/>
    <lineage>
        <taxon>Archaea</taxon>
        <taxon>Methanobacteriati</taxon>
        <taxon>Methanobacteriota</taxon>
        <taxon>Stenosarchaea group</taxon>
        <taxon>Methanomicrobia</taxon>
        <taxon>Methanosarcinales</taxon>
        <taxon>Methanosarcinaceae</taxon>
        <taxon>Methanosalsum</taxon>
    </lineage>
</organism>
<dbReference type="GO" id="GO:0099621">
    <property type="term" value="F:undecaprenyl-phosphate 4-deoxy-4-formamido-L-arabinose transferase activity"/>
    <property type="evidence" value="ECO:0007669"/>
    <property type="project" value="TreeGrafter"/>
</dbReference>
<gene>
    <name evidence="10" type="ORF">D5R95_08570</name>
</gene>